<dbReference type="GeneID" id="70099939"/>
<dbReference type="AlphaFoldDB" id="A0A7Y1QMQ2"/>
<feature type="chain" id="PRO_5030967902" evidence="1">
    <location>
        <begin position="27"/>
        <end position="404"/>
    </location>
</feature>
<proteinExistence type="predicted"/>
<sequence length="404" mass="40739">MNSFIKNNAIIATLLMGLGGAHTTMAAYVAITPPGGKQCSVSGINNGGVVVGNCSTGSITIPNSPWVALTPATPVLLPRLAPSQPCSVGAISNAGWIVGKCGAPDGADYAVVWDANDLPSGILKLFPRPGLIGLFPDVSTVPSAINQRGGVLGSSINRSGVSTVVLWGAGQSNARDVSSPGDNCRGVDLTYTLVNSRPVVATSCPDANGTMIGKIAQHNGLLYVSTPLPKPAGALTCIATSINDALQVVGGCKYSTAPFSRAAFWATPTSTPTLVPTLSGNSVSIASQLNNAAQAVVDYTDTDGNGSTAVWNITAGTVNLVPAFTVGVGSSGVALADNGNLLVQGANSGTFTESATWDISNGLQSFGFYSGGKNAMIGVISQDGTKIAGTVEDSAQTYTAVMTQ</sequence>
<dbReference type="OrthoDB" id="6888465at2"/>
<organism evidence="2 3">
    <name type="scientific">Pseudomonas gessardii</name>
    <dbReference type="NCBI Taxonomy" id="78544"/>
    <lineage>
        <taxon>Bacteria</taxon>
        <taxon>Pseudomonadati</taxon>
        <taxon>Pseudomonadota</taxon>
        <taxon>Gammaproteobacteria</taxon>
        <taxon>Pseudomonadales</taxon>
        <taxon>Pseudomonadaceae</taxon>
        <taxon>Pseudomonas</taxon>
    </lineage>
</organism>
<accession>A0A7Y1QMQ2</accession>
<reference evidence="2 3" key="1">
    <citation type="journal article" date="2020" name="Front. Microbiol.">
        <title>Genetic Organization of the aprX-lipA2 Operon Affects the Proteolytic Potential of Pseudomonas Species in Milk.</title>
        <authorList>
            <person name="Maier C."/>
            <person name="Huptas C."/>
            <person name="von Neubeck M."/>
            <person name="Scherer S."/>
            <person name="Wenning M."/>
            <person name="Lucking G."/>
        </authorList>
    </citation>
    <scope>NUCLEOTIDE SEQUENCE [LARGE SCALE GENOMIC DNA]</scope>
    <source>
        <strain evidence="2 3">G4779</strain>
    </source>
</reference>
<dbReference type="Proteomes" id="UP000542111">
    <property type="component" value="Unassembled WGS sequence"/>
</dbReference>
<feature type="signal peptide" evidence="1">
    <location>
        <begin position="1"/>
        <end position="26"/>
    </location>
</feature>
<dbReference type="EMBL" id="JAAQYP010000017">
    <property type="protein sequence ID" value="NNA96048.1"/>
    <property type="molecule type" value="Genomic_DNA"/>
</dbReference>
<dbReference type="RefSeq" id="WP_076961018.1">
    <property type="nucleotide sequence ID" value="NZ_CBCRYT010000003.1"/>
</dbReference>
<keyword evidence="1" id="KW-0732">Signal</keyword>
<evidence type="ECO:0000313" key="2">
    <source>
        <dbReference type="EMBL" id="NNA96048.1"/>
    </source>
</evidence>
<comment type="caution">
    <text evidence="2">The sequence shown here is derived from an EMBL/GenBank/DDBJ whole genome shotgun (WGS) entry which is preliminary data.</text>
</comment>
<gene>
    <name evidence="2" type="ORF">HBO33_12805</name>
</gene>
<protein>
    <submittedName>
        <fullName evidence="2">Uncharacterized protein</fullName>
    </submittedName>
</protein>
<evidence type="ECO:0000313" key="3">
    <source>
        <dbReference type="Proteomes" id="UP000542111"/>
    </source>
</evidence>
<evidence type="ECO:0000256" key="1">
    <source>
        <dbReference type="SAM" id="SignalP"/>
    </source>
</evidence>
<name>A0A7Y1QMQ2_9PSED</name>